<feature type="transmembrane region" description="Helical" evidence="10">
    <location>
        <begin position="458"/>
        <end position="477"/>
    </location>
</feature>
<evidence type="ECO:0000256" key="4">
    <source>
        <dbReference type="ARBA" id="ARBA00008905"/>
    </source>
</evidence>
<dbReference type="GO" id="GO:0008250">
    <property type="term" value="C:oligosaccharyltransferase complex"/>
    <property type="evidence" value="ECO:0007669"/>
    <property type="project" value="UniProtKB-UniRule"/>
</dbReference>
<gene>
    <name evidence="11" type="ORF">D9613_005085</name>
</gene>
<dbReference type="EMBL" id="JAACJL010000016">
    <property type="protein sequence ID" value="KAF4619525.1"/>
    <property type="molecule type" value="Genomic_DNA"/>
</dbReference>
<keyword evidence="12" id="KW-1185">Reference proteome</keyword>
<feature type="chain" id="PRO_5034351108" description="Dolichyl-diphosphooligosaccharide--protein glycosyltransferase subunit 1" evidence="10">
    <location>
        <begin position="20"/>
        <end position="488"/>
    </location>
</feature>
<evidence type="ECO:0000256" key="2">
    <source>
        <dbReference type="ARBA" id="ARBA00004115"/>
    </source>
</evidence>
<comment type="subcellular location">
    <subcellularLocation>
        <location evidence="2 10">Endoplasmic reticulum membrane</location>
        <topology evidence="2 10">Single-pass type I membrane protein</topology>
    </subcellularLocation>
</comment>
<evidence type="ECO:0000256" key="5">
    <source>
        <dbReference type="ARBA" id="ARBA00022692"/>
    </source>
</evidence>
<dbReference type="GO" id="GO:0018279">
    <property type="term" value="P:protein N-linked glycosylation via asparagine"/>
    <property type="evidence" value="ECO:0007669"/>
    <property type="project" value="TreeGrafter"/>
</dbReference>
<keyword evidence="7 10" id="KW-0256">Endoplasmic reticulum</keyword>
<keyword evidence="8 10" id="KW-1133">Transmembrane helix</keyword>
<comment type="pathway">
    <text evidence="3 10">Protein modification; protein glycosylation.</text>
</comment>
<evidence type="ECO:0000313" key="12">
    <source>
        <dbReference type="Proteomes" id="UP000521872"/>
    </source>
</evidence>
<reference evidence="11 12" key="1">
    <citation type="submission" date="2019-12" db="EMBL/GenBank/DDBJ databases">
        <authorList>
            <person name="Floudas D."/>
            <person name="Bentzer J."/>
            <person name="Ahren D."/>
            <person name="Johansson T."/>
            <person name="Persson P."/>
            <person name="Tunlid A."/>
        </authorList>
    </citation>
    <scope>NUCLEOTIDE SEQUENCE [LARGE SCALE GENOMIC DNA]</scope>
    <source>
        <strain evidence="11 12">CBS 102.39</strain>
    </source>
</reference>
<dbReference type="PANTHER" id="PTHR21049">
    <property type="entry name" value="RIBOPHORIN I"/>
    <property type="match status" value="1"/>
</dbReference>
<dbReference type="AlphaFoldDB" id="A0A8H4QZI1"/>
<comment type="function">
    <text evidence="1 10">Subunit of the oligosaccharyl transferase (OST) complex that catalyzes the initial transfer of a defined glycan (Glc(3)Man(9)GlcNAc(2) in eukaryotes) from the lipid carrier dolichol-pyrophosphate to an asparagine residue within an Asn-X-Ser/Thr consensus motif in nascent polypeptide chains, the first step in protein N-glycosylation. N-glycosylation occurs cotranslationally and the complex associates with the Sec61 complex at the channel-forming translocon complex that mediates protein translocation across the endoplasmic reticulum (ER). All subunits are required for a maximal enzyme activity.</text>
</comment>
<keyword evidence="9 10" id="KW-0472">Membrane</keyword>
<comment type="similarity">
    <text evidence="4 10">Belongs to the OST1 family.</text>
</comment>
<organism evidence="11 12">
    <name type="scientific">Agrocybe pediades</name>
    <dbReference type="NCBI Taxonomy" id="84607"/>
    <lineage>
        <taxon>Eukaryota</taxon>
        <taxon>Fungi</taxon>
        <taxon>Dikarya</taxon>
        <taxon>Basidiomycota</taxon>
        <taxon>Agaricomycotina</taxon>
        <taxon>Agaricomycetes</taxon>
        <taxon>Agaricomycetidae</taxon>
        <taxon>Agaricales</taxon>
        <taxon>Agaricineae</taxon>
        <taxon>Strophariaceae</taxon>
        <taxon>Agrocybe</taxon>
    </lineage>
</organism>
<evidence type="ECO:0000256" key="1">
    <source>
        <dbReference type="ARBA" id="ARBA00002791"/>
    </source>
</evidence>
<protein>
    <recommendedName>
        <fullName evidence="10">Dolichyl-diphosphooligosaccharide--protein glycosyltransferase subunit 1</fullName>
    </recommendedName>
</protein>
<keyword evidence="6 10" id="KW-0732">Signal</keyword>
<evidence type="ECO:0000256" key="3">
    <source>
        <dbReference type="ARBA" id="ARBA00004922"/>
    </source>
</evidence>
<proteinExistence type="inferred from homology"/>
<comment type="subunit">
    <text evidence="10">Component of the oligosaccharyltransferase (OST) complex.</text>
</comment>
<accession>A0A8H4QZI1</accession>
<feature type="signal peptide" evidence="10">
    <location>
        <begin position="1"/>
        <end position="19"/>
    </location>
</feature>
<dbReference type="InterPro" id="IPR007676">
    <property type="entry name" value="Ribophorin_I"/>
</dbReference>
<sequence>MPKCWRLLPLLAYAASVLASSQSFENTAIVRTVELGGAVVHVTTTYAIKSLEDGLKAYTIALGRDERAKTSYLEAKVKGQQDALQIKEHVLETKDDFHLVDILLEKPLSTNKTLNIVVETIQTHATEPWPATAGQKDEQALRYTTGLFILSPYATTVQRTKVKGMSPRIISYTTPKNVESFADNTAVSKSGATVVYGPYNNIPPSASSSFIEQYQQPITIHYNHDQAVLEVLKLQRSVEISHWGANLNTQDNIVLHNAGPKLKGHFSRLDHQTQAFYKRPAPHVLPALTLHLPSGIRNAYYYDTIGNVSTSRLRTAPSVPKNKLGTQFSVLEFKPRYPILGGWNYSFTLGWDAPLADYASYDKSTGRYIVEVPIMTPILGAVVNDEELTVILPEGATDVQFVTPFPALSNWIGTHVTYLDTIGRPSLTFKYKDLTPMHARSILVSYKVSWSAHLKKPVAIGTVFMGLFVLGAITRRVNLTLHQKKKVS</sequence>
<evidence type="ECO:0000313" key="11">
    <source>
        <dbReference type="EMBL" id="KAF4619525.1"/>
    </source>
</evidence>
<dbReference type="UniPathway" id="UPA00378"/>
<evidence type="ECO:0000256" key="9">
    <source>
        <dbReference type="ARBA" id="ARBA00023136"/>
    </source>
</evidence>
<keyword evidence="5 10" id="KW-0812">Transmembrane</keyword>
<dbReference type="PANTHER" id="PTHR21049:SF0">
    <property type="entry name" value="DOLICHYL-DIPHOSPHOOLIGOSACCHARIDE--PROTEIN GLYCOSYLTRANSFERASE SUBUNIT 1"/>
    <property type="match status" value="1"/>
</dbReference>
<dbReference type="Proteomes" id="UP000521872">
    <property type="component" value="Unassembled WGS sequence"/>
</dbReference>
<dbReference type="Pfam" id="PF04597">
    <property type="entry name" value="Ribophorin_I"/>
    <property type="match status" value="1"/>
</dbReference>
<name>A0A8H4QZI1_9AGAR</name>
<evidence type="ECO:0000256" key="6">
    <source>
        <dbReference type="ARBA" id="ARBA00022729"/>
    </source>
</evidence>
<comment type="caution">
    <text evidence="11">The sequence shown here is derived from an EMBL/GenBank/DDBJ whole genome shotgun (WGS) entry which is preliminary data.</text>
</comment>
<evidence type="ECO:0000256" key="7">
    <source>
        <dbReference type="ARBA" id="ARBA00022824"/>
    </source>
</evidence>
<evidence type="ECO:0000256" key="10">
    <source>
        <dbReference type="RuleBase" id="RU361143"/>
    </source>
</evidence>
<evidence type="ECO:0000256" key="8">
    <source>
        <dbReference type="ARBA" id="ARBA00022989"/>
    </source>
</evidence>